<evidence type="ECO:0000313" key="2">
    <source>
        <dbReference type="Proteomes" id="UP000315017"/>
    </source>
</evidence>
<organism evidence="1 2">
    <name type="scientific">Anatilimnocola aggregata</name>
    <dbReference type="NCBI Taxonomy" id="2528021"/>
    <lineage>
        <taxon>Bacteria</taxon>
        <taxon>Pseudomonadati</taxon>
        <taxon>Planctomycetota</taxon>
        <taxon>Planctomycetia</taxon>
        <taxon>Pirellulales</taxon>
        <taxon>Pirellulaceae</taxon>
        <taxon>Anatilimnocola</taxon>
    </lineage>
</organism>
<gene>
    <name evidence="1" type="ORF">ETAA8_58560</name>
</gene>
<reference evidence="1 2" key="1">
    <citation type="submission" date="2019-02" db="EMBL/GenBank/DDBJ databases">
        <title>Deep-cultivation of Planctomycetes and their phenomic and genomic characterization uncovers novel biology.</title>
        <authorList>
            <person name="Wiegand S."/>
            <person name="Jogler M."/>
            <person name="Boedeker C."/>
            <person name="Pinto D."/>
            <person name="Vollmers J."/>
            <person name="Rivas-Marin E."/>
            <person name="Kohn T."/>
            <person name="Peeters S.H."/>
            <person name="Heuer A."/>
            <person name="Rast P."/>
            <person name="Oberbeckmann S."/>
            <person name="Bunk B."/>
            <person name="Jeske O."/>
            <person name="Meyerdierks A."/>
            <person name="Storesund J.E."/>
            <person name="Kallscheuer N."/>
            <person name="Luecker S."/>
            <person name="Lage O.M."/>
            <person name="Pohl T."/>
            <person name="Merkel B.J."/>
            <person name="Hornburger P."/>
            <person name="Mueller R.-W."/>
            <person name="Bruemmer F."/>
            <person name="Labrenz M."/>
            <person name="Spormann A.M."/>
            <person name="Op den Camp H."/>
            <person name="Overmann J."/>
            <person name="Amann R."/>
            <person name="Jetten M.S.M."/>
            <person name="Mascher T."/>
            <person name="Medema M.H."/>
            <person name="Devos D.P."/>
            <person name="Kaster A.-K."/>
            <person name="Ovreas L."/>
            <person name="Rohde M."/>
            <person name="Galperin M.Y."/>
            <person name="Jogler C."/>
        </authorList>
    </citation>
    <scope>NUCLEOTIDE SEQUENCE [LARGE SCALE GENOMIC DNA]</scope>
    <source>
        <strain evidence="1 2">ETA_A8</strain>
    </source>
</reference>
<dbReference type="RefSeq" id="WP_145096626.1">
    <property type="nucleotide sequence ID" value="NZ_CP036274.1"/>
</dbReference>
<proteinExistence type="predicted"/>
<dbReference type="InterPro" id="IPR027417">
    <property type="entry name" value="P-loop_NTPase"/>
</dbReference>
<dbReference type="OrthoDB" id="230260at2"/>
<evidence type="ECO:0000313" key="1">
    <source>
        <dbReference type="EMBL" id="QDU30708.1"/>
    </source>
</evidence>
<accession>A0A517YKH2</accession>
<dbReference type="Gene3D" id="3.40.50.300">
    <property type="entry name" value="P-loop containing nucleotide triphosphate hydrolases"/>
    <property type="match status" value="1"/>
</dbReference>
<name>A0A517YKH2_9BACT</name>
<dbReference type="EMBL" id="CP036274">
    <property type="protein sequence ID" value="QDU30708.1"/>
    <property type="molecule type" value="Genomic_DNA"/>
</dbReference>
<dbReference type="KEGG" id="aagg:ETAA8_58560"/>
<protein>
    <submittedName>
        <fullName evidence="1">Uncharacterized protein</fullName>
    </submittedName>
</protein>
<sequence>MSRMRQALKNLEARFPSAGSQLPYGTESTIPHYVGPLQGLVDSSCAHLVVQPVIAENVRVALAEPASRPPQPSLEDYLQQRTMPRPEVMEAPAPVVPPAPTAAPVSNAPLATDADAPAWKLNGPKQELSALEQTMVRLLADPRFAGAYGDLAERLSQDYAERAVSSFALAAIEPWRGHTELALGIAGMIADRGGDILLVDGGGSGSTLSFEMGLPRAPGLAQWLAAPNSWSKWVQPTGLRNLYFLPAGTGEPAADRDWGLVLPSLRNTFRQVVFHTIESPPARLELLTRAATATYLTVPLGIAETIPAQQMLTRLRSKGARVLGCIAAQASGS</sequence>
<keyword evidence="2" id="KW-1185">Reference proteome</keyword>
<dbReference type="Proteomes" id="UP000315017">
    <property type="component" value="Chromosome"/>
</dbReference>
<dbReference type="AlphaFoldDB" id="A0A517YKH2"/>
<dbReference type="SUPFAM" id="SSF52540">
    <property type="entry name" value="P-loop containing nucleoside triphosphate hydrolases"/>
    <property type="match status" value="1"/>
</dbReference>